<keyword evidence="2" id="KW-1185">Reference proteome</keyword>
<dbReference type="Proteomes" id="UP000499080">
    <property type="component" value="Unassembled WGS sequence"/>
</dbReference>
<evidence type="ECO:0000313" key="1">
    <source>
        <dbReference type="EMBL" id="GBN65590.1"/>
    </source>
</evidence>
<gene>
    <name evidence="1" type="ORF">AVEN_112027_1</name>
</gene>
<dbReference type="EMBL" id="BGPR01014530">
    <property type="protein sequence ID" value="GBN65590.1"/>
    <property type="molecule type" value="Genomic_DNA"/>
</dbReference>
<dbReference type="AlphaFoldDB" id="A0A4Y2QQR2"/>
<organism evidence="1 2">
    <name type="scientific">Araneus ventricosus</name>
    <name type="common">Orbweaver spider</name>
    <name type="synonym">Epeira ventricosa</name>
    <dbReference type="NCBI Taxonomy" id="182803"/>
    <lineage>
        <taxon>Eukaryota</taxon>
        <taxon>Metazoa</taxon>
        <taxon>Ecdysozoa</taxon>
        <taxon>Arthropoda</taxon>
        <taxon>Chelicerata</taxon>
        <taxon>Arachnida</taxon>
        <taxon>Araneae</taxon>
        <taxon>Araneomorphae</taxon>
        <taxon>Entelegynae</taxon>
        <taxon>Araneoidea</taxon>
        <taxon>Araneidae</taxon>
        <taxon>Araneus</taxon>
    </lineage>
</organism>
<name>A0A4Y2QQR2_ARAVE</name>
<evidence type="ECO:0000313" key="2">
    <source>
        <dbReference type="Proteomes" id="UP000499080"/>
    </source>
</evidence>
<sequence>MWRDVWTQCFEVIKDYPTADLKKSHRIVGQWMSIMNQYLDFPIRDIAERYNFVYFYNEDSTGPKEIIHLYFDENQSADGKTNVYIIFHLTEFRKIHRNYCTNYTKNNHMLVDESRGTINMSAYYDAGGTNPSHYFLNLMTWYFYWIFLLHAMAHLEVYDKYDHAQYDTHGHIKDSRFFKIHFYGQVIVGR</sequence>
<comment type="caution">
    <text evidence="1">The sequence shown here is derived from an EMBL/GenBank/DDBJ whole genome shotgun (WGS) entry which is preliminary data.</text>
</comment>
<reference evidence="1 2" key="1">
    <citation type="journal article" date="2019" name="Sci. Rep.">
        <title>Orb-weaving spider Araneus ventricosus genome elucidates the spidroin gene catalogue.</title>
        <authorList>
            <person name="Kono N."/>
            <person name="Nakamura H."/>
            <person name="Ohtoshi R."/>
            <person name="Moran D.A.P."/>
            <person name="Shinohara A."/>
            <person name="Yoshida Y."/>
            <person name="Fujiwara M."/>
            <person name="Mori M."/>
            <person name="Tomita M."/>
            <person name="Arakawa K."/>
        </authorList>
    </citation>
    <scope>NUCLEOTIDE SEQUENCE [LARGE SCALE GENOMIC DNA]</scope>
</reference>
<accession>A0A4Y2QQR2</accession>
<protein>
    <submittedName>
        <fullName evidence="1">Uncharacterized protein</fullName>
    </submittedName>
</protein>
<dbReference type="OrthoDB" id="8299804at2759"/>
<proteinExistence type="predicted"/>